<dbReference type="PANTHER" id="PTHR21192:SF2">
    <property type="entry name" value="NADH DEHYDROGENASE [UBIQUINONE] 1 ALPHA SUBCOMPLEX ASSEMBLY FACTOR 3"/>
    <property type="match status" value="1"/>
</dbReference>
<reference evidence="1 2" key="1">
    <citation type="submission" date="2017-08" db="EMBL/GenBank/DDBJ databases">
        <title>Acidophilic green algal genome provides insights into adaptation to an acidic environment.</title>
        <authorList>
            <person name="Hirooka S."/>
            <person name="Hirose Y."/>
            <person name="Kanesaki Y."/>
            <person name="Higuchi S."/>
            <person name="Fujiwara T."/>
            <person name="Onuma R."/>
            <person name="Era A."/>
            <person name="Ohbayashi R."/>
            <person name="Uzuka A."/>
            <person name="Nozaki H."/>
            <person name="Yoshikawa H."/>
            <person name="Miyagishima S.Y."/>
        </authorList>
    </citation>
    <scope>NUCLEOTIDE SEQUENCE [LARGE SCALE GENOMIC DNA]</scope>
    <source>
        <strain evidence="1 2">NIES-2499</strain>
    </source>
</reference>
<dbReference type="Proteomes" id="UP000232323">
    <property type="component" value="Unassembled WGS sequence"/>
</dbReference>
<dbReference type="InterPro" id="IPR036748">
    <property type="entry name" value="MTH938-like_sf"/>
</dbReference>
<keyword evidence="2" id="KW-1185">Reference proteome</keyword>
<proteinExistence type="predicted"/>
<dbReference type="GO" id="GO:0032981">
    <property type="term" value="P:mitochondrial respiratory chain complex I assembly"/>
    <property type="evidence" value="ECO:0007669"/>
    <property type="project" value="TreeGrafter"/>
</dbReference>
<dbReference type="SUPFAM" id="SSF64076">
    <property type="entry name" value="MTH938-like"/>
    <property type="match status" value="1"/>
</dbReference>
<protein>
    <recommendedName>
        <fullName evidence="3">NADH dehydrogenase [ubiquinone] 1 alpha subcomplex assembly factor 3</fullName>
    </recommendedName>
</protein>
<dbReference type="STRING" id="1157962.A0A250XJG5"/>
<dbReference type="OrthoDB" id="20681at2759"/>
<evidence type="ECO:0008006" key="3">
    <source>
        <dbReference type="Google" id="ProtNLM"/>
    </source>
</evidence>
<dbReference type="PANTHER" id="PTHR21192">
    <property type="entry name" value="NUCLEAR PROTEIN E3-3"/>
    <property type="match status" value="1"/>
</dbReference>
<dbReference type="GO" id="GO:0005743">
    <property type="term" value="C:mitochondrial inner membrane"/>
    <property type="evidence" value="ECO:0007669"/>
    <property type="project" value="TreeGrafter"/>
</dbReference>
<dbReference type="InterPro" id="IPR007523">
    <property type="entry name" value="NDUFAF3/AAMDC"/>
</dbReference>
<organism evidence="1 2">
    <name type="scientific">Chlamydomonas eustigma</name>
    <dbReference type="NCBI Taxonomy" id="1157962"/>
    <lineage>
        <taxon>Eukaryota</taxon>
        <taxon>Viridiplantae</taxon>
        <taxon>Chlorophyta</taxon>
        <taxon>core chlorophytes</taxon>
        <taxon>Chlorophyceae</taxon>
        <taxon>CS clade</taxon>
        <taxon>Chlamydomonadales</taxon>
        <taxon>Chlamydomonadaceae</taxon>
        <taxon>Chlamydomonas</taxon>
    </lineage>
</organism>
<accession>A0A250XJG5</accession>
<evidence type="ECO:0000313" key="1">
    <source>
        <dbReference type="EMBL" id="GAX83231.1"/>
    </source>
</evidence>
<gene>
    <name evidence="1" type="ORF">CEUSTIGMA_g10657.t1</name>
</gene>
<name>A0A250XJG5_9CHLO</name>
<comment type="caution">
    <text evidence="1">The sequence shown here is derived from an EMBL/GenBank/DDBJ whole genome shotgun (WGS) entry which is preliminary data.</text>
</comment>
<dbReference type="Gene3D" id="3.40.1230.10">
    <property type="entry name" value="MTH938-like"/>
    <property type="match status" value="1"/>
</dbReference>
<dbReference type="EMBL" id="BEGY01000094">
    <property type="protein sequence ID" value="GAX83231.1"/>
    <property type="molecule type" value="Genomic_DNA"/>
</dbReference>
<dbReference type="Pfam" id="PF04430">
    <property type="entry name" value="DUF498"/>
    <property type="match status" value="1"/>
</dbReference>
<sequence>MCTLIKAFTWTILQKGMGNTQKAQDLLLRNYGGISRIAEAEKGNTKFSGYYAGGFYINNVQVPGSVLASADLYLMWRPRTMSEVTPDSLSFLDIIKPVPEVLVLGCGMKPEPVPKDVADFLAQRNIKVEVLDSRNATGYFNVLNEEGRVVVGALLAADPNANMPETMPAFKEPTWERGFALGNKSPF</sequence>
<dbReference type="AlphaFoldDB" id="A0A250XJG5"/>
<evidence type="ECO:0000313" key="2">
    <source>
        <dbReference type="Proteomes" id="UP000232323"/>
    </source>
</evidence>